<sequence>MSDEVSQFLEQVEQLRGKQIEDDQLRAREHEEFMAAKRERQARREERARSISPQKSSPANTPSPRANARAFNLSDSLKLDSPLTLDDAFEHSVEPPHGMGYSGSPTKENEAPIGAQVKQDASSASASAGLPSRSSTLSWQQRQPNSRGGTASRPLSMVAAQNATQRGVARMHEPQSPVAAPEHQTLTREDIAKSLGLKDPSWFRQTADRGQGSAALRKNQVEDGDTMDMSSVKAELPGMSGLQKESVVNPSSGSRLASPLPLNPPAFDGLADRHGEADLPSGRSSPTRSGSPTKGLGGFVQSAMMRRSDSIKRWSVASPPGLSRVDSVSGNIGSGREAARGSPRSRSAIRELTTPESSQSTSRGGIKEESSLPDHSSQGALDREPSDLKIPTSPSKTMDSRRWSPTKSSWLDSALNRPESPRPQHKSNQSQPDWMSELARSKAASPSGEGSRPSSPHKHQVSIGGLMRTTPFDGGAKTNTTGLGGIYSPPPGGNRPQFGHASKSSFSTPATERPPSSLEAEVPYTPTQRAIKPKSIPDANPDMTEDVHSEPNRESEPAPNPGPVKRLTVASPPASKPKPTTPPKKDFRSGLKPRPIDTDAKASEEPEFRNALGNLRRTKTQNYVAPDEFKGNILRGKAALAVTGGPQKTERRDEFKDSILKKREDFKKAQTDGRGVTRNPTAASAPTALPEGLARRAELGKGGSVRGNNPVAGPSAAAAKKPEPFKPVPAPKRAPSNALSAAGNNEAVDKPRRASTEPQRKASGAEARRVPSMKKENTAPSSLQQGRPGTGKLADRFNPGLANMLARGPPPMASNGGQSSEADKGPAAGAVAEPSAPGPQLTHMTKGRARGPKRRAPTSSTNAKAGPEPSIHRSTNVEQTIQPELKSEEAEVAVPEPEEKTAQSVQEQVAAMAAARSKPPPQRPWEAAANKANADASSSPKTPLQKSFVNSSSSSVTSPSQNLGTGRGSVAEKRQSRPLSANRLSTFVENAEQNSGQHSLSPKTVTSPQFTSSSKTVSPPKAETPSKPAPSPRSVTSPKFASSQPTSTSTPSSASFSPTKPTTPREKQTERQFVSPAQAMPSRTFGTIGPGSPRPTLHGPRPQAESSRPKSRHGRPLSSAGLSSAAASAPGSPMPSPTKQPGEITTIFKDFFGPPRPRKDFKVDTGEVLMKHSESGSKIQSQEVQMYRLSGDGKKTPVSSQNERVLFDGEMYICAHSFKNAAGSGSIELYFWVGDDVPDAMAQDAQIFAQREAKAIGGRLMKLYQGKETSEFMQALGGVIIVRRGTSNRFDSLAPHMLCGRRYLGQVAFDEVDMSTSSLCAGFPFIVSHSGKCCLWKGKGSDVDELSAARLVGMENTISGELLELEEGNEPDSFWQLFEEGQAKSHSADHWRLKPSYSKYGSRLFCSDADARRQITEITPFNQTDLSPLKIYVLDAFFEMYVVVGSGAQSQYSSFRNALDFAQEYAILSASMEDRPFVPVSTIVLEGIPRDLKRVFRKWEDARSPTVTNTYAGLKRGRSLRVVPLSQALQALNE</sequence>
<proteinExistence type="predicted"/>
<dbReference type="GO" id="GO:0015629">
    <property type="term" value="C:actin cytoskeleton"/>
    <property type="evidence" value="ECO:0007669"/>
    <property type="project" value="TreeGrafter"/>
</dbReference>
<dbReference type="SMART" id="SM00262">
    <property type="entry name" value="GEL"/>
    <property type="match status" value="3"/>
</dbReference>
<gene>
    <name evidence="4" type="ORF">ISF_07544</name>
</gene>
<evidence type="ECO:0000259" key="3">
    <source>
        <dbReference type="Pfam" id="PF25480"/>
    </source>
</evidence>
<dbReference type="Proteomes" id="UP000076744">
    <property type="component" value="Unassembled WGS sequence"/>
</dbReference>
<dbReference type="SUPFAM" id="SSF55753">
    <property type="entry name" value="Actin depolymerizing proteins"/>
    <property type="match status" value="3"/>
</dbReference>
<feature type="compositionally biased region" description="Polar residues" evidence="1">
    <location>
        <begin position="778"/>
        <end position="787"/>
    </location>
</feature>
<feature type="compositionally biased region" description="Polar residues" evidence="1">
    <location>
        <begin position="136"/>
        <end position="149"/>
    </location>
</feature>
<dbReference type="GO" id="GO:0051014">
    <property type="term" value="P:actin filament severing"/>
    <property type="evidence" value="ECO:0007669"/>
    <property type="project" value="TreeGrafter"/>
</dbReference>
<dbReference type="GO" id="GO:0008154">
    <property type="term" value="P:actin polymerization or depolymerization"/>
    <property type="evidence" value="ECO:0007669"/>
    <property type="project" value="TreeGrafter"/>
</dbReference>
<feature type="compositionally biased region" description="Low complexity" evidence="1">
    <location>
        <begin position="121"/>
        <end position="135"/>
    </location>
</feature>
<dbReference type="RefSeq" id="XP_018701743.1">
    <property type="nucleotide sequence ID" value="XM_018851147.1"/>
</dbReference>
<dbReference type="GO" id="GO:0051016">
    <property type="term" value="P:barbed-end actin filament capping"/>
    <property type="evidence" value="ECO:0007669"/>
    <property type="project" value="TreeGrafter"/>
</dbReference>
<feature type="domain" description="DUF4045" evidence="2">
    <location>
        <begin position="2"/>
        <end position="666"/>
    </location>
</feature>
<dbReference type="PANTHER" id="PTHR11977:SF133">
    <property type="entry name" value="DUF4045 DOMAIN-CONTAINING PROTEIN"/>
    <property type="match status" value="1"/>
</dbReference>
<dbReference type="Gene3D" id="3.40.20.10">
    <property type="entry name" value="Severin"/>
    <property type="match status" value="3"/>
</dbReference>
<accession>A0A167PB00</accession>
<feature type="compositionally biased region" description="Basic and acidic residues" evidence="1">
    <location>
        <begin position="14"/>
        <end position="49"/>
    </location>
</feature>
<feature type="region of interest" description="Disordered" evidence="1">
    <location>
        <begin position="14"/>
        <end position="620"/>
    </location>
</feature>
<dbReference type="Pfam" id="PF13254">
    <property type="entry name" value="DUF4045"/>
    <property type="match status" value="1"/>
</dbReference>
<name>A0A167PB00_CORFA</name>
<comment type="caution">
    <text evidence="4">The sequence shown here is derived from an EMBL/GenBank/DDBJ whole genome shotgun (WGS) entry which is preliminary data.</text>
</comment>
<evidence type="ECO:0000259" key="2">
    <source>
        <dbReference type="Pfam" id="PF13254"/>
    </source>
</evidence>
<evidence type="ECO:0000256" key="1">
    <source>
        <dbReference type="SAM" id="MobiDB-lite"/>
    </source>
</evidence>
<dbReference type="InterPro" id="IPR007122">
    <property type="entry name" value="Villin/Gelsolin"/>
</dbReference>
<organism evidence="4 5">
    <name type="scientific">Cordyceps fumosorosea (strain ARSEF 2679)</name>
    <name type="common">Isaria fumosorosea</name>
    <dbReference type="NCBI Taxonomy" id="1081104"/>
    <lineage>
        <taxon>Eukaryota</taxon>
        <taxon>Fungi</taxon>
        <taxon>Dikarya</taxon>
        <taxon>Ascomycota</taxon>
        <taxon>Pezizomycotina</taxon>
        <taxon>Sordariomycetes</taxon>
        <taxon>Hypocreomycetidae</taxon>
        <taxon>Hypocreales</taxon>
        <taxon>Cordycipitaceae</taxon>
        <taxon>Cordyceps</taxon>
    </lineage>
</organism>
<feature type="compositionally biased region" description="Basic and acidic residues" evidence="1">
    <location>
        <begin position="545"/>
        <end position="556"/>
    </location>
</feature>
<dbReference type="GO" id="GO:0005546">
    <property type="term" value="F:phosphatidylinositol-4,5-bisphosphate binding"/>
    <property type="evidence" value="ECO:0007669"/>
    <property type="project" value="TreeGrafter"/>
</dbReference>
<feature type="compositionally biased region" description="Polar residues" evidence="1">
    <location>
        <begin position="246"/>
        <end position="255"/>
    </location>
</feature>
<feature type="compositionally biased region" description="Low complexity" evidence="1">
    <location>
        <begin position="1116"/>
        <end position="1131"/>
    </location>
</feature>
<dbReference type="GO" id="GO:0051015">
    <property type="term" value="F:actin filament binding"/>
    <property type="evidence" value="ECO:0007669"/>
    <property type="project" value="InterPro"/>
</dbReference>
<feature type="compositionally biased region" description="Basic and acidic residues" evidence="1">
    <location>
        <begin position="583"/>
        <end position="608"/>
    </location>
</feature>
<feature type="compositionally biased region" description="Low complexity" evidence="1">
    <location>
        <begin position="280"/>
        <end position="293"/>
    </location>
</feature>
<evidence type="ECO:0000313" key="4">
    <source>
        <dbReference type="EMBL" id="OAA56476.1"/>
    </source>
</evidence>
<feature type="compositionally biased region" description="Basic and acidic residues" evidence="1">
    <location>
        <begin position="648"/>
        <end position="671"/>
    </location>
</feature>
<feature type="compositionally biased region" description="Low complexity" evidence="1">
    <location>
        <begin position="445"/>
        <end position="454"/>
    </location>
</feature>
<keyword evidence="5" id="KW-1185">Reference proteome</keyword>
<dbReference type="EMBL" id="AZHB01000022">
    <property type="protein sequence ID" value="OAA56476.1"/>
    <property type="molecule type" value="Genomic_DNA"/>
</dbReference>
<feature type="compositionally biased region" description="Polar residues" evidence="1">
    <location>
        <begin position="51"/>
        <end position="64"/>
    </location>
</feature>
<feature type="compositionally biased region" description="Basic residues" evidence="1">
    <location>
        <begin position="845"/>
        <end position="856"/>
    </location>
</feature>
<protein>
    <submittedName>
        <fullName evidence="4">Gelsolin</fullName>
    </submittedName>
</protein>
<feature type="compositionally biased region" description="Low complexity" evidence="1">
    <location>
        <begin position="1042"/>
        <end position="1062"/>
    </location>
</feature>
<feature type="compositionally biased region" description="Polar residues" evidence="1">
    <location>
        <begin position="354"/>
        <end position="363"/>
    </location>
</feature>
<feature type="compositionally biased region" description="Low complexity" evidence="1">
    <location>
        <begin position="927"/>
        <end position="939"/>
    </location>
</feature>
<dbReference type="InterPro" id="IPR057226">
    <property type="entry name" value="DUF7904"/>
</dbReference>
<feature type="compositionally biased region" description="Polar residues" evidence="1">
    <location>
        <begin position="392"/>
        <end position="411"/>
    </location>
</feature>
<dbReference type="InterPro" id="IPR025118">
    <property type="entry name" value="DUF4045"/>
</dbReference>
<feature type="compositionally biased region" description="Basic and acidic residues" evidence="1">
    <location>
        <begin position="747"/>
        <end position="760"/>
    </location>
</feature>
<dbReference type="Pfam" id="PF25480">
    <property type="entry name" value="DUF7904"/>
    <property type="match status" value="1"/>
</dbReference>
<reference evidence="4 5" key="1">
    <citation type="journal article" date="2016" name="Genome Biol. Evol.">
        <title>Divergent and convergent evolution of fungal pathogenicity.</title>
        <authorList>
            <person name="Shang Y."/>
            <person name="Xiao G."/>
            <person name="Zheng P."/>
            <person name="Cen K."/>
            <person name="Zhan S."/>
            <person name="Wang C."/>
        </authorList>
    </citation>
    <scope>NUCLEOTIDE SEQUENCE [LARGE SCALE GENOMIC DNA]</scope>
    <source>
        <strain evidence="4 5">ARSEF 2679</strain>
    </source>
</reference>
<feature type="compositionally biased region" description="Polar residues" evidence="1">
    <location>
        <begin position="872"/>
        <end position="882"/>
    </location>
</feature>
<dbReference type="PANTHER" id="PTHR11977">
    <property type="entry name" value="VILLIN"/>
    <property type="match status" value="1"/>
</dbReference>
<dbReference type="GeneID" id="30023836"/>
<feature type="domain" description="DUF7904" evidence="3">
    <location>
        <begin position="1185"/>
        <end position="1284"/>
    </location>
</feature>
<dbReference type="InterPro" id="IPR029006">
    <property type="entry name" value="ADF-H/Gelsolin-like_dom_sf"/>
</dbReference>
<feature type="compositionally biased region" description="Low complexity" evidence="1">
    <location>
        <begin position="710"/>
        <end position="719"/>
    </location>
</feature>
<dbReference type="STRING" id="1081104.A0A167PB00"/>
<evidence type="ECO:0000313" key="5">
    <source>
        <dbReference type="Proteomes" id="UP000076744"/>
    </source>
</evidence>
<dbReference type="GO" id="GO:0005737">
    <property type="term" value="C:cytoplasm"/>
    <property type="evidence" value="ECO:0007669"/>
    <property type="project" value="TreeGrafter"/>
</dbReference>
<feature type="compositionally biased region" description="Basic and acidic residues" evidence="1">
    <location>
        <begin position="766"/>
        <end position="777"/>
    </location>
</feature>
<feature type="compositionally biased region" description="Low complexity" evidence="1">
    <location>
        <begin position="947"/>
        <end position="960"/>
    </location>
</feature>
<feature type="region of interest" description="Disordered" evidence="1">
    <location>
        <begin position="642"/>
        <end position="1143"/>
    </location>
</feature>
<feature type="compositionally biased region" description="Polar residues" evidence="1">
    <location>
        <begin position="977"/>
        <end position="1017"/>
    </location>
</feature>
<dbReference type="OrthoDB" id="6375767at2759"/>